<reference evidence="3" key="1">
    <citation type="submission" date="2019-03" db="EMBL/GenBank/DDBJ databases">
        <title>Lake Tanganyika Metagenome-Assembled Genomes (MAGs).</title>
        <authorList>
            <person name="Tran P."/>
        </authorList>
    </citation>
    <scope>NUCLEOTIDE SEQUENCE</scope>
    <source>
        <strain evidence="3">M_DeepCast_400m_m2_100</strain>
    </source>
</reference>
<dbReference type="Pfam" id="PF04015">
    <property type="entry name" value="DUF362"/>
    <property type="match status" value="1"/>
</dbReference>
<dbReference type="AlphaFoldDB" id="A0A937XBN9"/>
<evidence type="ECO:0000259" key="2">
    <source>
        <dbReference type="Pfam" id="PF13860"/>
    </source>
</evidence>
<organism evidence="3 4">
    <name type="scientific">Eiseniibacteriota bacterium</name>
    <dbReference type="NCBI Taxonomy" id="2212470"/>
    <lineage>
        <taxon>Bacteria</taxon>
        <taxon>Candidatus Eiseniibacteriota</taxon>
    </lineage>
</organism>
<evidence type="ECO:0000313" key="3">
    <source>
        <dbReference type="EMBL" id="MBM3318850.1"/>
    </source>
</evidence>
<gene>
    <name evidence="3" type="ORF">FJY75_13460</name>
</gene>
<evidence type="ECO:0000259" key="1">
    <source>
        <dbReference type="Pfam" id="PF04015"/>
    </source>
</evidence>
<dbReference type="InterPro" id="IPR025965">
    <property type="entry name" value="FlgD/Vpr_Ig-like"/>
</dbReference>
<feature type="non-terminal residue" evidence="3">
    <location>
        <position position="1"/>
    </location>
</feature>
<dbReference type="Gene3D" id="2.60.40.4070">
    <property type="match status" value="1"/>
</dbReference>
<name>A0A937XBN9_UNCEI</name>
<comment type="caution">
    <text evidence="3">The sequence shown here is derived from an EMBL/GenBank/DDBJ whole genome shotgun (WGS) entry which is preliminary data.</text>
</comment>
<dbReference type="Pfam" id="PF13860">
    <property type="entry name" value="FlgD_ig"/>
    <property type="match status" value="1"/>
</dbReference>
<feature type="domain" description="DUF362" evidence="1">
    <location>
        <begin position="75"/>
        <end position="186"/>
    </location>
</feature>
<dbReference type="Proteomes" id="UP000748308">
    <property type="component" value="Unassembled WGS sequence"/>
</dbReference>
<protein>
    <submittedName>
        <fullName evidence="3">DUF362 domain-containing protein</fullName>
    </submittedName>
</protein>
<feature type="domain" description="FlgD/Vpr Ig-like" evidence="2">
    <location>
        <begin position="262"/>
        <end position="317"/>
    </location>
</feature>
<accession>A0A937XBN9</accession>
<dbReference type="InterPro" id="IPR007160">
    <property type="entry name" value="DUF362"/>
</dbReference>
<sequence length="335" mass="36230">IGPCDTRWETVRGIVAGLALMLDGAYDLTRVRIFDNRYIGGHGYTNVNFDFAGVRPHIATAPLCSSGYYPVAGHQLSDYLYGSDYLINVPALKSHTTPHEITVSLKNHYGSCCPADLCGSGGPPTMLALNADAHIRSKTALVVTDGLRGTYNGGPGESPQLWASFPEGAPNTLFFSTDPITTDYWARDLINSERALRGWSLKTCAWIEQGAAEPYSLGIADPQAMDVVRYDPAGAPEAFLPPQGGLVLAANAPNPFRDGTTLRLRLERPGRADLAIFDPSGRLVRVFPERDYPAGYSAVGWDGRDESGRPVGPGAYWARLRSGARSSSRLLLRTE</sequence>
<dbReference type="EMBL" id="VGIY01000512">
    <property type="protein sequence ID" value="MBM3318850.1"/>
    <property type="molecule type" value="Genomic_DNA"/>
</dbReference>
<evidence type="ECO:0000313" key="4">
    <source>
        <dbReference type="Proteomes" id="UP000748308"/>
    </source>
</evidence>
<proteinExistence type="predicted"/>